<dbReference type="EMBL" id="AP023213">
    <property type="protein sequence ID" value="BCG47919.1"/>
    <property type="molecule type" value="Genomic_DNA"/>
</dbReference>
<reference evidence="1 2" key="1">
    <citation type="submission" date="2020-06" db="EMBL/GenBank/DDBJ databases">
        <title>Interaction of electrochemicaly active bacteria, Geobacter bremensis R4 on different carbon anode.</title>
        <authorList>
            <person name="Meng L."/>
            <person name="Yoshida N."/>
        </authorList>
    </citation>
    <scope>NUCLEOTIDE SEQUENCE [LARGE SCALE GENOMIC DNA]</scope>
    <source>
        <strain evidence="1 2">R4</strain>
    </source>
</reference>
<organism evidence="1 2">
    <name type="scientific">Citrifermentans bremense</name>
    <dbReference type="NCBI Taxonomy" id="60035"/>
    <lineage>
        <taxon>Bacteria</taxon>
        <taxon>Pseudomonadati</taxon>
        <taxon>Thermodesulfobacteriota</taxon>
        <taxon>Desulfuromonadia</taxon>
        <taxon>Geobacterales</taxon>
        <taxon>Geobacteraceae</taxon>
        <taxon>Citrifermentans</taxon>
    </lineage>
</organism>
<accession>A0A6S6M3E5</accession>
<name>A0A6S6M3E5_9BACT</name>
<dbReference type="Proteomes" id="UP000515472">
    <property type="component" value="Chromosome"/>
</dbReference>
<gene>
    <name evidence="1" type="ORF">GEOBRER4_n2770</name>
</gene>
<keyword evidence="2" id="KW-1185">Reference proteome</keyword>
<dbReference type="AlphaFoldDB" id="A0A6S6M3E5"/>
<evidence type="ECO:0000313" key="2">
    <source>
        <dbReference type="Proteomes" id="UP000515472"/>
    </source>
</evidence>
<dbReference type="RefSeq" id="WP_185242742.1">
    <property type="nucleotide sequence ID" value="NZ_AP023213.1"/>
</dbReference>
<sequence>MSKATQTKEEQIQELIQWYQNSLTLKVGEACQDGCLELIFPRLERAAMNQANGGDATVSRYAIWANTLRDCIIACIRDLGGDAENREVIKKLVLVANALSAFSDIQALYDPMKIGSLPPRKA</sequence>
<protein>
    <submittedName>
        <fullName evidence="1">Uncharacterized protein</fullName>
    </submittedName>
</protein>
<proteinExistence type="predicted"/>
<dbReference type="KEGG" id="gbn:GEOBRER4_26690"/>
<evidence type="ECO:0000313" key="1">
    <source>
        <dbReference type="EMBL" id="BCG47919.1"/>
    </source>
</evidence>